<dbReference type="AlphaFoldDB" id="A0A699UW97"/>
<reference evidence="1" key="1">
    <citation type="journal article" date="2019" name="Sci. Rep.">
        <title>Draft genome of Tanacetum cinerariifolium, the natural source of mosquito coil.</title>
        <authorList>
            <person name="Yamashiro T."/>
            <person name="Shiraishi A."/>
            <person name="Satake H."/>
            <person name="Nakayama K."/>
        </authorList>
    </citation>
    <scope>NUCLEOTIDE SEQUENCE</scope>
</reference>
<comment type="caution">
    <text evidence="1">The sequence shown here is derived from an EMBL/GenBank/DDBJ whole genome shotgun (WGS) entry which is preliminary data.</text>
</comment>
<organism evidence="1">
    <name type="scientific">Tanacetum cinerariifolium</name>
    <name type="common">Dalmatian daisy</name>
    <name type="synonym">Chrysanthemum cinerariifolium</name>
    <dbReference type="NCBI Taxonomy" id="118510"/>
    <lineage>
        <taxon>Eukaryota</taxon>
        <taxon>Viridiplantae</taxon>
        <taxon>Streptophyta</taxon>
        <taxon>Embryophyta</taxon>
        <taxon>Tracheophyta</taxon>
        <taxon>Spermatophyta</taxon>
        <taxon>Magnoliopsida</taxon>
        <taxon>eudicotyledons</taxon>
        <taxon>Gunneridae</taxon>
        <taxon>Pentapetalae</taxon>
        <taxon>asterids</taxon>
        <taxon>campanulids</taxon>
        <taxon>Asterales</taxon>
        <taxon>Asteraceae</taxon>
        <taxon>Asteroideae</taxon>
        <taxon>Anthemideae</taxon>
        <taxon>Anthemidinae</taxon>
        <taxon>Tanacetum</taxon>
    </lineage>
</organism>
<evidence type="ECO:0000313" key="1">
    <source>
        <dbReference type="EMBL" id="GFD25831.1"/>
    </source>
</evidence>
<gene>
    <name evidence="1" type="ORF">Tci_897800</name>
</gene>
<dbReference type="EMBL" id="BKCJ011363740">
    <property type="protein sequence ID" value="GFD25831.1"/>
    <property type="molecule type" value="Genomic_DNA"/>
</dbReference>
<accession>A0A699UW97</accession>
<sequence length="135" mass="14470">HKLKRLYKTARVNSSDDDQSLGEDASKQGRIKAIDADENITLVNDQNDAEMFNVNDLHGEELIVDAAQVNAAGEVNATSIATTDSVAATITTDDITLAKALVEIKTSKPKAKVIILQEPSESTTTTTKIISSKQS</sequence>
<proteinExistence type="predicted"/>
<protein>
    <submittedName>
        <fullName evidence="1">Uncharacterized protein</fullName>
    </submittedName>
</protein>
<name>A0A699UW97_TANCI</name>
<feature type="non-terminal residue" evidence="1">
    <location>
        <position position="1"/>
    </location>
</feature>